<name>A0ABU3K9A7_9BACT</name>
<keyword evidence="2" id="KW-1185">Reference proteome</keyword>
<evidence type="ECO:0008006" key="3">
    <source>
        <dbReference type="Google" id="ProtNLM"/>
    </source>
</evidence>
<proteinExistence type="predicted"/>
<sequence>MNYKTLLSFIVTIAISACSGGTQPIKFQGTNVISKDTYTQDKLNGVVLLDVNWGRRWNCGTHENAQLINLAFDKLPMPVISNEVEPTLVLHSPSRLMVDSVFLNYAFSLEPGEYGISAFSIKIADSISKIGFLTAQRDILYKDKKPIGGSFIVKPNETVFIGSFYLDCTYEPTLWRYYPDGRVAFQKLIERYKKSFPFLDLNDVRFRLFKTKAFGEDYELVP</sequence>
<evidence type="ECO:0000313" key="1">
    <source>
        <dbReference type="EMBL" id="MDT7042966.1"/>
    </source>
</evidence>
<protein>
    <recommendedName>
        <fullName evidence="3">Lipoprotein</fullName>
    </recommendedName>
</protein>
<comment type="caution">
    <text evidence="1">The sequence shown here is derived from an EMBL/GenBank/DDBJ whole genome shotgun (WGS) entry which is preliminary data.</text>
</comment>
<accession>A0ABU3K9A7</accession>
<gene>
    <name evidence="1" type="ORF">PPG34_11430</name>
</gene>
<dbReference type="EMBL" id="JAQOUE010000001">
    <property type="protein sequence ID" value="MDT7042966.1"/>
    <property type="molecule type" value="Genomic_DNA"/>
</dbReference>
<evidence type="ECO:0000313" key="2">
    <source>
        <dbReference type="Proteomes" id="UP001250932"/>
    </source>
</evidence>
<dbReference type="RefSeq" id="WP_313833441.1">
    <property type="nucleotide sequence ID" value="NZ_JAQOUE010000001.1"/>
</dbReference>
<reference evidence="1 2" key="1">
    <citation type="journal article" date="2023" name="ISME J.">
        <title>Cultivation and genomic characterization of novel and ubiquitous marine nitrite-oxidizing bacteria from the Nitrospirales.</title>
        <authorList>
            <person name="Mueller A.J."/>
            <person name="Daebeler A."/>
            <person name="Herbold C.W."/>
            <person name="Kirkegaard R.H."/>
            <person name="Daims H."/>
        </authorList>
    </citation>
    <scope>NUCLEOTIDE SEQUENCE [LARGE SCALE GENOMIC DNA]</scope>
    <source>
        <strain evidence="1 2">EB</strain>
    </source>
</reference>
<organism evidence="1 2">
    <name type="scientific">Candidatus Nitronereus thalassa</name>
    <dbReference type="NCBI Taxonomy" id="3020898"/>
    <lineage>
        <taxon>Bacteria</taxon>
        <taxon>Pseudomonadati</taxon>
        <taxon>Nitrospirota</taxon>
        <taxon>Nitrospiria</taxon>
        <taxon>Nitrospirales</taxon>
        <taxon>Nitrospiraceae</taxon>
        <taxon>Candidatus Nitronereus</taxon>
    </lineage>
</organism>
<dbReference type="PROSITE" id="PS51257">
    <property type="entry name" value="PROKAR_LIPOPROTEIN"/>
    <property type="match status" value="1"/>
</dbReference>
<dbReference type="Proteomes" id="UP001250932">
    <property type="component" value="Unassembled WGS sequence"/>
</dbReference>